<gene>
    <name evidence="2" type="ORF">ACFFGH_20665</name>
</gene>
<comment type="caution">
    <text evidence="2">The sequence shown here is derived from an EMBL/GenBank/DDBJ whole genome shotgun (WGS) entry which is preliminary data.</text>
</comment>
<dbReference type="InterPro" id="IPR051531">
    <property type="entry name" value="N-acetyltransferase"/>
</dbReference>
<dbReference type="EC" id="2.3.-.-" evidence="2"/>
<evidence type="ECO:0000259" key="1">
    <source>
        <dbReference type="PROSITE" id="PS51186"/>
    </source>
</evidence>
<proteinExistence type="predicted"/>
<name>A0ABV6RTD8_9GAMM</name>
<keyword evidence="3" id="KW-1185">Reference proteome</keyword>
<keyword evidence="2" id="KW-0808">Transferase</keyword>
<protein>
    <submittedName>
        <fullName evidence="2">GNAT family N-acetyltransferase</fullName>
        <ecNumber evidence="2">2.3.-.-</ecNumber>
    </submittedName>
</protein>
<dbReference type="Proteomes" id="UP001589896">
    <property type="component" value="Unassembled WGS sequence"/>
</dbReference>
<sequence>MTPFDFEEPIRTERVLMRLLTEADIDAVYSYQSRDDVCRYLLFEPRDRETVAAKVREHATHSRLEKDGDYLQLAVERVADGRVLGDMYITVKSAENQTLELGWTFHPDAHGQGFASECATALLRLAFDRMGAHRVIAELDPRNEGSIRLCTRLGMREEAHFREDLWFKGEWADTGVYAILDREWRALGA</sequence>
<dbReference type="InterPro" id="IPR016181">
    <property type="entry name" value="Acyl_CoA_acyltransferase"/>
</dbReference>
<evidence type="ECO:0000313" key="2">
    <source>
        <dbReference type="EMBL" id="MFC0680255.1"/>
    </source>
</evidence>
<evidence type="ECO:0000313" key="3">
    <source>
        <dbReference type="Proteomes" id="UP001589896"/>
    </source>
</evidence>
<dbReference type="PANTHER" id="PTHR43792:SF1">
    <property type="entry name" value="N-ACETYLTRANSFERASE DOMAIN-CONTAINING PROTEIN"/>
    <property type="match status" value="1"/>
</dbReference>
<organism evidence="2 3">
    <name type="scientific">Lysobacter korlensis</name>
    <dbReference type="NCBI Taxonomy" id="553636"/>
    <lineage>
        <taxon>Bacteria</taxon>
        <taxon>Pseudomonadati</taxon>
        <taxon>Pseudomonadota</taxon>
        <taxon>Gammaproteobacteria</taxon>
        <taxon>Lysobacterales</taxon>
        <taxon>Lysobacteraceae</taxon>
        <taxon>Lysobacter</taxon>
    </lineage>
</organism>
<feature type="domain" description="N-acetyltransferase" evidence="1">
    <location>
        <begin position="15"/>
        <end position="183"/>
    </location>
</feature>
<dbReference type="RefSeq" id="WP_386671830.1">
    <property type="nucleotide sequence ID" value="NZ_JBHLTG010000005.1"/>
</dbReference>
<dbReference type="EMBL" id="JBHLTG010000005">
    <property type="protein sequence ID" value="MFC0680255.1"/>
    <property type="molecule type" value="Genomic_DNA"/>
</dbReference>
<reference evidence="2 3" key="1">
    <citation type="submission" date="2024-09" db="EMBL/GenBank/DDBJ databases">
        <authorList>
            <person name="Sun Q."/>
            <person name="Mori K."/>
        </authorList>
    </citation>
    <scope>NUCLEOTIDE SEQUENCE [LARGE SCALE GENOMIC DNA]</scope>
    <source>
        <strain evidence="2 3">KCTC 23076</strain>
    </source>
</reference>
<dbReference type="Pfam" id="PF13302">
    <property type="entry name" value="Acetyltransf_3"/>
    <property type="match status" value="1"/>
</dbReference>
<dbReference type="PROSITE" id="PS51186">
    <property type="entry name" value="GNAT"/>
    <property type="match status" value="1"/>
</dbReference>
<dbReference type="Gene3D" id="3.40.630.30">
    <property type="match status" value="1"/>
</dbReference>
<dbReference type="SUPFAM" id="SSF55729">
    <property type="entry name" value="Acyl-CoA N-acyltransferases (Nat)"/>
    <property type="match status" value="1"/>
</dbReference>
<dbReference type="PANTHER" id="PTHR43792">
    <property type="entry name" value="GNAT FAMILY, PUTATIVE (AFU_ORTHOLOGUE AFUA_3G00765)-RELATED-RELATED"/>
    <property type="match status" value="1"/>
</dbReference>
<dbReference type="InterPro" id="IPR000182">
    <property type="entry name" value="GNAT_dom"/>
</dbReference>
<keyword evidence="2" id="KW-0012">Acyltransferase</keyword>
<accession>A0ABV6RTD8</accession>
<dbReference type="GO" id="GO:0016746">
    <property type="term" value="F:acyltransferase activity"/>
    <property type="evidence" value="ECO:0007669"/>
    <property type="project" value="UniProtKB-KW"/>
</dbReference>